<keyword evidence="1" id="KW-0472">Membrane</keyword>
<feature type="transmembrane region" description="Helical" evidence="1">
    <location>
        <begin position="23"/>
        <end position="46"/>
    </location>
</feature>
<sequence>MGLWVLGIAHGVLVLIYQLDSSLGTFLLFLCMGGGDGGVGWVGVAVDMACGRERKGA</sequence>
<keyword evidence="1" id="KW-0812">Transmembrane</keyword>
<proteinExistence type="predicted"/>
<organism evidence="2 3">
    <name type="scientific">Cercophora samala</name>
    <dbReference type="NCBI Taxonomy" id="330535"/>
    <lineage>
        <taxon>Eukaryota</taxon>
        <taxon>Fungi</taxon>
        <taxon>Dikarya</taxon>
        <taxon>Ascomycota</taxon>
        <taxon>Pezizomycotina</taxon>
        <taxon>Sordariomycetes</taxon>
        <taxon>Sordariomycetidae</taxon>
        <taxon>Sordariales</taxon>
        <taxon>Lasiosphaeriaceae</taxon>
        <taxon>Cercophora</taxon>
    </lineage>
</organism>
<dbReference type="EMBL" id="JAULSY010000006">
    <property type="protein sequence ID" value="KAK0673437.1"/>
    <property type="molecule type" value="Genomic_DNA"/>
</dbReference>
<comment type="caution">
    <text evidence="2">The sequence shown here is derived from an EMBL/GenBank/DDBJ whole genome shotgun (WGS) entry which is preliminary data.</text>
</comment>
<dbReference type="Proteomes" id="UP001174997">
    <property type="component" value="Unassembled WGS sequence"/>
</dbReference>
<accession>A0AA40DGF9</accession>
<evidence type="ECO:0000313" key="3">
    <source>
        <dbReference type="Proteomes" id="UP001174997"/>
    </source>
</evidence>
<keyword evidence="1" id="KW-1133">Transmembrane helix</keyword>
<evidence type="ECO:0008006" key="4">
    <source>
        <dbReference type="Google" id="ProtNLM"/>
    </source>
</evidence>
<keyword evidence="3" id="KW-1185">Reference proteome</keyword>
<reference evidence="2" key="1">
    <citation type="submission" date="2023-06" db="EMBL/GenBank/DDBJ databases">
        <title>Genome-scale phylogeny and comparative genomics of the fungal order Sordariales.</title>
        <authorList>
            <consortium name="Lawrence Berkeley National Laboratory"/>
            <person name="Hensen N."/>
            <person name="Bonometti L."/>
            <person name="Westerberg I."/>
            <person name="Brannstrom I.O."/>
            <person name="Guillou S."/>
            <person name="Cros-Aarteil S."/>
            <person name="Calhoun S."/>
            <person name="Haridas S."/>
            <person name="Kuo A."/>
            <person name="Mondo S."/>
            <person name="Pangilinan J."/>
            <person name="Riley R."/>
            <person name="Labutti K."/>
            <person name="Andreopoulos B."/>
            <person name="Lipzen A."/>
            <person name="Chen C."/>
            <person name="Yanf M."/>
            <person name="Daum C."/>
            <person name="Ng V."/>
            <person name="Clum A."/>
            <person name="Steindorff A."/>
            <person name="Ohm R."/>
            <person name="Martin F."/>
            <person name="Silar P."/>
            <person name="Natvig D."/>
            <person name="Lalanne C."/>
            <person name="Gautier V."/>
            <person name="Ament-Velasquez S.L."/>
            <person name="Kruys A."/>
            <person name="Hutchinson M.I."/>
            <person name="Powell A.J."/>
            <person name="Barry K."/>
            <person name="Miller A.N."/>
            <person name="Grigoriev I.V."/>
            <person name="Debuchy R."/>
            <person name="Gladieux P."/>
            <person name="Thoren M.H."/>
            <person name="Johannesson H."/>
        </authorList>
    </citation>
    <scope>NUCLEOTIDE SEQUENCE</scope>
    <source>
        <strain evidence="2">CBS 307.81</strain>
    </source>
</reference>
<evidence type="ECO:0000313" key="2">
    <source>
        <dbReference type="EMBL" id="KAK0673437.1"/>
    </source>
</evidence>
<name>A0AA40DGF9_9PEZI</name>
<evidence type="ECO:0000256" key="1">
    <source>
        <dbReference type="SAM" id="Phobius"/>
    </source>
</evidence>
<dbReference type="AlphaFoldDB" id="A0AA40DGF9"/>
<gene>
    <name evidence="2" type="ORF">QBC41DRAFT_311512</name>
</gene>
<protein>
    <recommendedName>
        <fullName evidence="4">Transmembrane protein</fullName>
    </recommendedName>
</protein>